<dbReference type="InterPro" id="IPR010982">
    <property type="entry name" value="Lambda_DNA-bd_dom_sf"/>
</dbReference>
<dbReference type="Gene3D" id="1.10.260.40">
    <property type="entry name" value="lambda repressor-like DNA-binding domains"/>
    <property type="match status" value="1"/>
</dbReference>
<gene>
    <name evidence="5" type="ORF">ALMA_1126</name>
</gene>
<protein>
    <submittedName>
        <fullName evidence="5">LacI family transcriptional regulator</fullName>
    </submittedName>
</protein>
<comment type="caution">
    <text evidence="5">The sequence shown here is derived from an EMBL/GenBank/DDBJ whole genome shotgun (WGS) entry which is preliminary data.</text>
</comment>
<organism evidence="5 6">
    <name type="scientific">Alloscardovia macacae</name>
    <dbReference type="NCBI Taxonomy" id="1160091"/>
    <lineage>
        <taxon>Bacteria</taxon>
        <taxon>Bacillati</taxon>
        <taxon>Actinomycetota</taxon>
        <taxon>Actinomycetes</taxon>
        <taxon>Bifidobacteriales</taxon>
        <taxon>Bifidobacteriaceae</taxon>
        <taxon>Alloscardovia</taxon>
    </lineage>
</organism>
<dbReference type="SUPFAM" id="SSF47413">
    <property type="entry name" value="lambda repressor-like DNA-binding domains"/>
    <property type="match status" value="1"/>
</dbReference>
<dbReference type="PANTHER" id="PTHR30146">
    <property type="entry name" value="LACI-RELATED TRANSCRIPTIONAL REPRESSOR"/>
    <property type="match status" value="1"/>
</dbReference>
<dbReference type="InterPro" id="IPR046335">
    <property type="entry name" value="LacI/GalR-like_sensor"/>
</dbReference>
<accession>A0A261F451</accession>
<dbReference type="InterPro" id="IPR028082">
    <property type="entry name" value="Peripla_BP_I"/>
</dbReference>
<dbReference type="Pfam" id="PF00356">
    <property type="entry name" value="LacI"/>
    <property type="match status" value="1"/>
</dbReference>
<evidence type="ECO:0000313" key="5">
    <source>
        <dbReference type="EMBL" id="OZG53884.1"/>
    </source>
</evidence>
<dbReference type="Proteomes" id="UP000243657">
    <property type="component" value="Unassembled WGS sequence"/>
</dbReference>
<dbReference type="CDD" id="cd06267">
    <property type="entry name" value="PBP1_LacI_sugar_binding-like"/>
    <property type="match status" value="1"/>
</dbReference>
<dbReference type="SMART" id="SM00354">
    <property type="entry name" value="HTH_LACI"/>
    <property type="match status" value="1"/>
</dbReference>
<dbReference type="InterPro" id="IPR000843">
    <property type="entry name" value="HTH_LacI"/>
</dbReference>
<proteinExistence type="predicted"/>
<evidence type="ECO:0000256" key="3">
    <source>
        <dbReference type="ARBA" id="ARBA00023163"/>
    </source>
</evidence>
<evidence type="ECO:0000259" key="4">
    <source>
        <dbReference type="PROSITE" id="PS50932"/>
    </source>
</evidence>
<dbReference type="RefSeq" id="WP_158520670.1">
    <property type="nucleotide sequence ID" value="NZ_JBHLWS010000004.1"/>
</dbReference>
<dbReference type="AlphaFoldDB" id="A0A261F451"/>
<dbReference type="Pfam" id="PF13377">
    <property type="entry name" value="Peripla_BP_3"/>
    <property type="match status" value="1"/>
</dbReference>
<feature type="domain" description="HTH lacI-type" evidence="4">
    <location>
        <begin position="4"/>
        <end position="58"/>
    </location>
</feature>
<dbReference type="GO" id="GO:0000976">
    <property type="term" value="F:transcription cis-regulatory region binding"/>
    <property type="evidence" value="ECO:0007669"/>
    <property type="project" value="TreeGrafter"/>
</dbReference>
<keyword evidence="6" id="KW-1185">Reference proteome</keyword>
<keyword evidence="2" id="KW-0238">DNA-binding</keyword>
<keyword evidence="3" id="KW-0804">Transcription</keyword>
<dbReference type="PROSITE" id="PS00356">
    <property type="entry name" value="HTH_LACI_1"/>
    <property type="match status" value="1"/>
</dbReference>
<evidence type="ECO:0000313" key="6">
    <source>
        <dbReference type="Proteomes" id="UP000243657"/>
    </source>
</evidence>
<dbReference type="SUPFAM" id="SSF53822">
    <property type="entry name" value="Periplasmic binding protein-like I"/>
    <property type="match status" value="1"/>
</dbReference>
<dbReference type="PROSITE" id="PS50932">
    <property type="entry name" value="HTH_LACI_2"/>
    <property type="match status" value="1"/>
</dbReference>
<dbReference type="PANTHER" id="PTHR30146:SF155">
    <property type="entry name" value="ALANINE RACEMASE"/>
    <property type="match status" value="1"/>
</dbReference>
<dbReference type="CDD" id="cd01392">
    <property type="entry name" value="HTH_LacI"/>
    <property type="match status" value="1"/>
</dbReference>
<keyword evidence="1" id="KW-0805">Transcription regulation</keyword>
<dbReference type="EMBL" id="MWWT01000007">
    <property type="protein sequence ID" value="OZG53884.1"/>
    <property type="molecule type" value="Genomic_DNA"/>
</dbReference>
<reference evidence="5 6" key="1">
    <citation type="journal article" date="2017" name="BMC Genomics">
        <title>Comparative genomic and phylogenomic analyses of the Bifidobacteriaceae family.</title>
        <authorList>
            <person name="Lugli G.A."/>
            <person name="Milani C."/>
            <person name="Turroni F."/>
            <person name="Duranti S."/>
            <person name="Mancabelli L."/>
            <person name="Mangifesta M."/>
            <person name="Ferrario C."/>
            <person name="Modesto M."/>
            <person name="Mattarelli P."/>
            <person name="Jiri K."/>
            <person name="van Sinderen D."/>
            <person name="Ventura M."/>
        </authorList>
    </citation>
    <scope>NUCLEOTIDE SEQUENCE [LARGE SCALE GENOMIC DNA]</scope>
    <source>
        <strain evidence="5 6">DSM 24762</strain>
    </source>
</reference>
<dbReference type="GO" id="GO:0003700">
    <property type="term" value="F:DNA-binding transcription factor activity"/>
    <property type="evidence" value="ECO:0007669"/>
    <property type="project" value="TreeGrafter"/>
</dbReference>
<evidence type="ECO:0000256" key="1">
    <source>
        <dbReference type="ARBA" id="ARBA00023015"/>
    </source>
</evidence>
<evidence type="ECO:0000256" key="2">
    <source>
        <dbReference type="ARBA" id="ARBA00023125"/>
    </source>
</evidence>
<name>A0A261F451_9BIFI</name>
<dbReference type="Gene3D" id="3.40.50.2300">
    <property type="match status" value="2"/>
</dbReference>
<sequence>MKKATIADVAEAAGVSTYTVSRALRGLKHVNEETRKKVLEAAKKLNYSASPTAAALATGRTNRIALLVRENLSGWFTGEITEGIYDTLFPQEYDLILYRAGNENERSEFFRRRRANQNADALIISGFGPNEEERDALAKLDMPIVSINASHAEYAHASVSIHDIAGEESAVRYLAALGHTRFAYIGRANRTYTWGDDERLLGYQNAVSELHLNNRGTFELNEESAENMRSIIAEIIAMPDPPTALCIWSDTYALKAVHELRRMGIRCPEDISVIGFDGQPAALDAGLSTVQQPAREIGAQAAQIALDLFNKKDVTENHLILPTRVIPLDTTSTCLPPTR</sequence>